<keyword evidence="2" id="KW-0378">Hydrolase</keyword>
<dbReference type="InterPro" id="IPR027417">
    <property type="entry name" value="P-loop_NTPase"/>
</dbReference>
<dbReference type="SUPFAM" id="SSF52540">
    <property type="entry name" value="P-loop containing nucleoside triphosphate hydrolases"/>
    <property type="match status" value="1"/>
</dbReference>
<dbReference type="Gene3D" id="3.40.50.300">
    <property type="entry name" value="P-loop containing nucleotide triphosphate hydrolases"/>
    <property type="match status" value="1"/>
</dbReference>
<dbReference type="PANTHER" id="PTHR19229">
    <property type="entry name" value="ATP-BINDING CASSETTE TRANSPORTER SUBFAMILY A ABCA"/>
    <property type="match status" value="1"/>
</dbReference>
<dbReference type="STRING" id="215637.A0A4P9ZKY3"/>
<feature type="non-terminal residue" evidence="2">
    <location>
        <position position="1"/>
    </location>
</feature>
<dbReference type="InterPro" id="IPR003439">
    <property type="entry name" value="ABC_transporter-like_ATP-bd"/>
</dbReference>
<dbReference type="GO" id="GO:0005319">
    <property type="term" value="F:lipid transporter activity"/>
    <property type="evidence" value="ECO:0007669"/>
    <property type="project" value="TreeGrafter"/>
</dbReference>
<evidence type="ECO:0000313" key="3">
    <source>
        <dbReference type="Proteomes" id="UP000268162"/>
    </source>
</evidence>
<evidence type="ECO:0000313" key="2">
    <source>
        <dbReference type="EMBL" id="RKP33934.1"/>
    </source>
</evidence>
<accession>A0A4P9ZKY3</accession>
<name>A0A4P9ZKY3_9FUNG</name>
<dbReference type="GO" id="GO:0016887">
    <property type="term" value="F:ATP hydrolysis activity"/>
    <property type="evidence" value="ECO:0007669"/>
    <property type="project" value="InterPro"/>
</dbReference>
<dbReference type="AlphaFoldDB" id="A0A4P9ZKY3"/>
<sequence length="188" mass="21086">RAVDDLNLNLHRNQIMALLGHNGAGKTTTVSILATSLLPTGGEVTIFDRTLPTADSDPTDTNHLLKKLQSETSICPQFNIFLDWLTGYEHLELFMEVRGIIIGSPSSDSKEQVLRHRDYLRGLLDKVKLLEKADRLVSTYSGGMKRRLSVAFALMGDPKLVLLDEPTTGMDVYSRKYTWEFIQAAKQH</sequence>
<gene>
    <name evidence="2" type="ORF">BJ085DRAFT_73</name>
</gene>
<keyword evidence="3" id="KW-1185">Reference proteome</keyword>
<dbReference type="EMBL" id="ML003452">
    <property type="protein sequence ID" value="RKP33934.1"/>
    <property type="molecule type" value="Genomic_DNA"/>
</dbReference>
<organism evidence="2 3">
    <name type="scientific">Dimargaris cristalligena</name>
    <dbReference type="NCBI Taxonomy" id="215637"/>
    <lineage>
        <taxon>Eukaryota</taxon>
        <taxon>Fungi</taxon>
        <taxon>Fungi incertae sedis</taxon>
        <taxon>Zoopagomycota</taxon>
        <taxon>Kickxellomycotina</taxon>
        <taxon>Dimargaritomycetes</taxon>
        <taxon>Dimargaritales</taxon>
        <taxon>Dimargaritaceae</taxon>
        <taxon>Dimargaris</taxon>
    </lineage>
</organism>
<evidence type="ECO:0000259" key="1">
    <source>
        <dbReference type="Pfam" id="PF00005"/>
    </source>
</evidence>
<dbReference type="GO" id="GO:0140359">
    <property type="term" value="F:ABC-type transporter activity"/>
    <property type="evidence" value="ECO:0007669"/>
    <property type="project" value="InterPro"/>
</dbReference>
<dbReference type="GO" id="GO:0016020">
    <property type="term" value="C:membrane"/>
    <property type="evidence" value="ECO:0007669"/>
    <property type="project" value="InterPro"/>
</dbReference>
<feature type="domain" description="ABC transporter" evidence="1">
    <location>
        <begin position="4"/>
        <end position="168"/>
    </location>
</feature>
<proteinExistence type="predicted"/>
<dbReference type="GO" id="GO:0005524">
    <property type="term" value="F:ATP binding"/>
    <property type="evidence" value="ECO:0007669"/>
    <property type="project" value="InterPro"/>
</dbReference>
<dbReference type="Pfam" id="PF00005">
    <property type="entry name" value="ABC_tran"/>
    <property type="match status" value="1"/>
</dbReference>
<feature type="non-terminal residue" evidence="2">
    <location>
        <position position="188"/>
    </location>
</feature>
<protein>
    <submittedName>
        <fullName evidence="2">P-loop containing nucleoside triphosphate hydrolase protein</fullName>
    </submittedName>
</protein>
<reference evidence="3" key="1">
    <citation type="journal article" date="2018" name="Nat. Microbiol.">
        <title>Leveraging single-cell genomics to expand the fungal tree of life.</title>
        <authorList>
            <person name="Ahrendt S.R."/>
            <person name="Quandt C.A."/>
            <person name="Ciobanu D."/>
            <person name="Clum A."/>
            <person name="Salamov A."/>
            <person name="Andreopoulos B."/>
            <person name="Cheng J.F."/>
            <person name="Woyke T."/>
            <person name="Pelin A."/>
            <person name="Henrissat B."/>
            <person name="Reynolds N.K."/>
            <person name="Benny G.L."/>
            <person name="Smith M.E."/>
            <person name="James T.Y."/>
            <person name="Grigoriev I.V."/>
        </authorList>
    </citation>
    <scope>NUCLEOTIDE SEQUENCE [LARGE SCALE GENOMIC DNA]</scope>
    <source>
        <strain evidence="3">RSA 468</strain>
    </source>
</reference>
<dbReference type="InterPro" id="IPR026082">
    <property type="entry name" value="ABCA"/>
</dbReference>
<dbReference type="Proteomes" id="UP000268162">
    <property type="component" value="Unassembled WGS sequence"/>
</dbReference>